<dbReference type="InterPro" id="IPR001709">
    <property type="entry name" value="Flavoprot_Pyr_Nucl_cyt_Rdtase"/>
</dbReference>
<evidence type="ECO:0000313" key="7">
    <source>
        <dbReference type="EMBL" id="PTQ13193.1"/>
    </source>
</evidence>
<dbReference type="Gene3D" id="3.40.50.360">
    <property type="match status" value="1"/>
</dbReference>
<keyword evidence="2" id="KW-0288">FMN</keyword>
<sequence length="452" mass="49339">MADPLRIGLAIVATSCWLALCVAAFRAHYARRPRPFTLSTDSMPLLLVHASQTGFAEQVAQRTAVTLGDAGIMVQTVSLGELDPTMLTSVDRALFIVSTTGEGDAPDNAASFLATAARPTSLAGLRYALLALGDRRYRHYCAFGHRLDHWLRANGARAEADLIEVDNGDPGALRHWQQGLRLFGADSDMPDWAPPAYQRWRLAGRRLLNSGSLGGEIHHIILEPEDRLPDWAAGDIVELYPGPAADAFAVDGPALPHREYSVASIPADGRIELVVRRMRHPDGRPGLGSGWLCEHAAPGTAIALRIRTNRAFHAPEPSRPMILIGNGSGIAGLRAHLSARPEASRNWLLFGERSALHDRLFADELDRWRESGRLARLDLAFSRDTPDRPYVQHRLLDAADTLRDWVEQGAALYVCGSQEGMAAGVNAALATILGADRLEALGEEGRYRRDVY</sequence>
<dbReference type="PANTHER" id="PTHR19384:SF17">
    <property type="entry name" value="NADPH--CYTOCHROME P450 REDUCTASE"/>
    <property type="match status" value="1"/>
</dbReference>
<dbReference type="InterPro" id="IPR029039">
    <property type="entry name" value="Flavoprotein-like_sf"/>
</dbReference>
<dbReference type="InterPro" id="IPR039261">
    <property type="entry name" value="FNR_nucleotide-bd"/>
</dbReference>
<dbReference type="SUPFAM" id="SSF52218">
    <property type="entry name" value="Flavoproteins"/>
    <property type="match status" value="1"/>
</dbReference>
<organism evidence="7 8">
    <name type="scientific">Sphingomonas oleivorans</name>
    <dbReference type="NCBI Taxonomy" id="1735121"/>
    <lineage>
        <taxon>Bacteria</taxon>
        <taxon>Pseudomonadati</taxon>
        <taxon>Pseudomonadota</taxon>
        <taxon>Alphaproteobacteria</taxon>
        <taxon>Sphingomonadales</taxon>
        <taxon>Sphingomonadaceae</taxon>
        <taxon>Sphingomonas</taxon>
    </lineage>
</organism>
<dbReference type="GO" id="GO:0003958">
    <property type="term" value="F:NADPH-hemoprotein reductase activity"/>
    <property type="evidence" value="ECO:0007669"/>
    <property type="project" value="UniProtKB-EC"/>
</dbReference>
<dbReference type="InterPro" id="IPR008254">
    <property type="entry name" value="Flavodoxin/NO_synth"/>
</dbReference>
<dbReference type="InterPro" id="IPR001433">
    <property type="entry name" value="OxRdtase_FAD/NAD-bd"/>
</dbReference>
<dbReference type="SUPFAM" id="SSF52343">
    <property type="entry name" value="Ferredoxin reductase-like, C-terminal NADP-linked domain"/>
    <property type="match status" value="1"/>
</dbReference>
<dbReference type="AlphaFoldDB" id="A0A2T5G210"/>
<comment type="caution">
    <text evidence="7">The sequence shown here is derived from an EMBL/GenBank/DDBJ whole genome shotgun (WGS) entry which is preliminary data.</text>
</comment>
<dbReference type="EC" id="1.6.2.4" evidence="4"/>
<dbReference type="EMBL" id="NWBU01000004">
    <property type="protein sequence ID" value="PTQ13193.1"/>
    <property type="molecule type" value="Genomic_DNA"/>
</dbReference>
<dbReference type="PROSITE" id="PS50902">
    <property type="entry name" value="FLAVODOXIN_LIKE"/>
    <property type="match status" value="1"/>
</dbReference>
<dbReference type="RefSeq" id="WP_107966427.1">
    <property type="nucleotide sequence ID" value="NZ_NWBU01000004.1"/>
</dbReference>
<dbReference type="GO" id="GO:0010181">
    <property type="term" value="F:FMN binding"/>
    <property type="evidence" value="ECO:0007669"/>
    <property type="project" value="InterPro"/>
</dbReference>
<dbReference type="PRINTS" id="PR00369">
    <property type="entry name" value="FLAVODOXIN"/>
</dbReference>
<evidence type="ECO:0000256" key="3">
    <source>
        <dbReference type="ARBA" id="ARBA00022982"/>
    </source>
</evidence>
<dbReference type="GO" id="GO:0005829">
    <property type="term" value="C:cytosol"/>
    <property type="evidence" value="ECO:0007669"/>
    <property type="project" value="TreeGrafter"/>
</dbReference>
<name>A0A2T5G210_9SPHN</name>
<evidence type="ECO:0000256" key="2">
    <source>
        <dbReference type="ARBA" id="ARBA00022643"/>
    </source>
</evidence>
<evidence type="ECO:0000259" key="6">
    <source>
        <dbReference type="PROSITE" id="PS51384"/>
    </source>
</evidence>
<accession>A0A2T5G210</accession>
<dbReference type="PROSITE" id="PS51384">
    <property type="entry name" value="FAD_FR"/>
    <property type="match status" value="1"/>
</dbReference>
<dbReference type="PRINTS" id="PR00371">
    <property type="entry name" value="FPNCR"/>
</dbReference>
<evidence type="ECO:0000256" key="4">
    <source>
        <dbReference type="ARBA" id="ARBA00023797"/>
    </source>
</evidence>
<feature type="domain" description="Flavodoxin-like" evidence="5">
    <location>
        <begin position="45"/>
        <end position="181"/>
    </location>
</feature>
<dbReference type="OrthoDB" id="9764248at2"/>
<keyword evidence="3" id="KW-0813">Transport</keyword>
<dbReference type="Proteomes" id="UP000244162">
    <property type="component" value="Unassembled WGS sequence"/>
</dbReference>
<dbReference type="InterPro" id="IPR017938">
    <property type="entry name" value="Riboflavin_synthase-like_b-brl"/>
</dbReference>
<evidence type="ECO:0000256" key="1">
    <source>
        <dbReference type="ARBA" id="ARBA00022630"/>
    </source>
</evidence>
<dbReference type="Pfam" id="PF00175">
    <property type="entry name" value="NAD_binding_1"/>
    <property type="match status" value="1"/>
</dbReference>
<gene>
    <name evidence="7" type="ORF">CLG96_03455</name>
</gene>
<evidence type="ECO:0000313" key="8">
    <source>
        <dbReference type="Proteomes" id="UP000244162"/>
    </source>
</evidence>
<dbReference type="InterPro" id="IPR017927">
    <property type="entry name" value="FAD-bd_FR_type"/>
</dbReference>
<keyword evidence="8" id="KW-1185">Reference proteome</keyword>
<keyword evidence="1" id="KW-0285">Flavoprotein</keyword>
<dbReference type="GO" id="GO:0050660">
    <property type="term" value="F:flavin adenine dinucleotide binding"/>
    <property type="evidence" value="ECO:0007669"/>
    <property type="project" value="TreeGrafter"/>
</dbReference>
<dbReference type="CDD" id="cd06200">
    <property type="entry name" value="SiR_like1"/>
    <property type="match status" value="1"/>
</dbReference>
<dbReference type="Gene3D" id="2.40.30.10">
    <property type="entry name" value="Translation factors"/>
    <property type="match status" value="1"/>
</dbReference>
<protein>
    <recommendedName>
        <fullName evidence="4">NADPH--hemoprotein reductase</fullName>
        <ecNumber evidence="4">1.6.2.4</ecNumber>
    </recommendedName>
</protein>
<dbReference type="SUPFAM" id="SSF63380">
    <property type="entry name" value="Riboflavin synthase domain-like"/>
    <property type="match status" value="1"/>
</dbReference>
<keyword evidence="3" id="KW-0249">Electron transport</keyword>
<evidence type="ECO:0000259" key="5">
    <source>
        <dbReference type="PROSITE" id="PS50902"/>
    </source>
</evidence>
<reference evidence="7 8" key="1">
    <citation type="submission" date="2017-09" db="EMBL/GenBank/DDBJ databases">
        <title>Sphingomonas panjinensis sp.nov., isolated from oil-contaminated soil.</title>
        <authorList>
            <person name="Wang L."/>
            <person name="Chen L."/>
        </authorList>
    </citation>
    <scope>NUCLEOTIDE SEQUENCE [LARGE SCALE GENOMIC DNA]</scope>
    <source>
        <strain evidence="7 8">FW-11</strain>
    </source>
</reference>
<dbReference type="PANTHER" id="PTHR19384">
    <property type="entry name" value="NITRIC OXIDE SYNTHASE-RELATED"/>
    <property type="match status" value="1"/>
</dbReference>
<dbReference type="InterPro" id="IPR001094">
    <property type="entry name" value="Flavdoxin-like"/>
</dbReference>
<feature type="domain" description="FAD-binding FR-type" evidence="6">
    <location>
        <begin position="195"/>
        <end position="315"/>
    </location>
</feature>
<dbReference type="Pfam" id="PF00258">
    <property type="entry name" value="Flavodoxin_1"/>
    <property type="match status" value="1"/>
</dbReference>
<dbReference type="Gene3D" id="3.40.50.80">
    <property type="entry name" value="Nucleotide-binding domain of ferredoxin-NADP reductase (FNR) module"/>
    <property type="match status" value="1"/>
</dbReference>
<proteinExistence type="predicted"/>